<keyword evidence="2" id="KW-1185">Reference proteome</keyword>
<accession>A0A6A2X9P4</accession>
<dbReference type="EMBL" id="VEPZ02001452">
    <property type="protein sequence ID" value="KAE8672123.1"/>
    <property type="molecule type" value="Genomic_DNA"/>
</dbReference>
<dbReference type="GO" id="GO:0016779">
    <property type="term" value="F:nucleotidyltransferase activity"/>
    <property type="evidence" value="ECO:0007669"/>
    <property type="project" value="UniProtKB-KW"/>
</dbReference>
<dbReference type="Gene3D" id="3.90.190.10">
    <property type="entry name" value="Protein tyrosine phosphatase superfamily"/>
    <property type="match status" value="1"/>
</dbReference>
<dbReference type="Proteomes" id="UP000436088">
    <property type="component" value="Unassembled WGS sequence"/>
</dbReference>
<protein>
    <submittedName>
        <fullName evidence="1">Glucose-1-phosphate adenylyltransferase large subunit 2</fullName>
    </submittedName>
</protein>
<keyword evidence="1" id="KW-0548">Nucleotidyltransferase</keyword>
<dbReference type="InterPro" id="IPR050561">
    <property type="entry name" value="PTP"/>
</dbReference>
<evidence type="ECO:0000313" key="2">
    <source>
        <dbReference type="Proteomes" id="UP000436088"/>
    </source>
</evidence>
<dbReference type="PANTHER" id="PTHR23339">
    <property type="entry name" value="TYROSINE SPECIFIC PROTEIN PHOSPHATASE AND DUAL SPECIFICITY PROTEIN PHOSPHATASE"/>
    <property type="match status" value="1"/>
</dbReference>
<proteinExistence type="predicted"/>
<organism evidence="1 2">
    <name type="scientific">Hibiscus syriacus</name>
    <name type="common">Rose of Sharon</name>
    <dbReference type="NCBI Taxonomy" id="106335"/>
    <lineage>
        <taxon>Eukaryota</taxon>
        <taxon>Viridiplantae</taxon>
        <taxon>Streptophyta</taxon>
        <taxon>Embryophyta</taxon>
        <taxon>Tracheophyta</taxon>
        <taxon>Spermatophyta</taxon>
        <taxon>Magnoliopsida</taxon>
        <taxon>eudicotyledons</taxon>
        <taxon>Gunneridae</taxon>
        <taxon>Pentapetalae</taxon>
        <taxon>rosids</taxon>
        <taxon>malvids</taxon>
        <taxon>Malvales</taxon>
        <taxon>Malvaceae</taxon>
        <taxon>Malvoideae</taxon>
        <taxon>Hibiscus</taxon>
    </lineage>
</organism>
<evidence type="ECO:0000313" key="1">
    <source>
        <dbReference type="EMBL" id="KAE8672123.1"/>
    </source>
</evidence>
<keyword evidence="1" id="KW-0808">Transferase</keyword>
<reference evidence="1" key="1">
    <citation type="submission" date="2019-09" db="EMBL/GenBank/DDBJ databases">
        <title>Draft genome information of white flower Hibiscus syriacus.</title>
        <authorList>
            <person name="Kim Y.-M."/>
        </authorList>
    </citation>
    <scope>NUCLEOTIDE SEQUENCE [LARGE SCALE GENOMIC DNA]</scope>
    <source>
        <strain evidence="1">YM2019G1</strain>
    </source>
</reference>
<dbReference type="SMART" id="SM01301">
    <property type="entry name" value="PTPlike_phytase"/>
    <property type="match status" value="1"/>
</dbReference>
<dbReference type="AlphaFoldDB" id="A0A6A2X9P4"/>
<name>A0A6A2X9P4_HIBSY</name>
<dbReference type="InterPro" id="IPR029021">
    <property type="entry name" value="Prot-tyrosine_phosphatase-like"/>
</dbReference>
<sequence>MATPTNTGAKEMLSYLGAKSIAGVDGKKVVVTDLREEAVVYINGTPFVKHMEARLKEDILSEVRQSGGRMLLHREEFSPSTNQSSVIGCWENIFADDVKTAAEVYAALKDEGYNIEYRRIPLTREREALASDVDEIQNCLDDSSDCYLYVSHTGFGGVAYAMAIICCILDAEVNIGTSTAQSLGDAHRHSTAEENAPSWTSDEEARRMVDYRDILSLTRVLMHGPKSKADVDIIIERCAGAGHLRGDILHYSKALKEVCNDDDEHQAYIMDMGIKAMTMRRYFFLITFRSYLYSTSPTVTKFKTWMNARPELRHLCNNLRIDKYQRLFIAFPFMIDCYTYRGLYLELSSLGWWCLEAVSSELSRRKS</sequence>
<gene>
    <name evidence="1" type="ORF">F3Y22_tig00111851pilonHSYRG00060</name>
</gene>
<dbReference type="Pfam" id="PF14566">
    <property type="entry name" value="PTPlike_phytase"/>
    <property type="match status" value="1"/>
</dbReference>
<comment type="caution">
    <text evidence="1">The sequence shown here is derived from an EMBL/GenBank/DDBJ whole genome shotgun (WGS) entry which is preliminary data.</text>
</comment>